<accession>A0A1I2BJG1</accession>
<dbReference type="STRING" id="35752.SAMN05421541_102361"/>
<feature type="region of interest" description="Disordered" evidence="1">
    <location>
        <begin position="1"/>
        <end position="348"/>
    </location>
</feature>
<feature type="compositionally biased region" description="Low complexity" evidence="1">
    <location>
        <begin position="52"/>
        <end position="65"/>
    </location>
</feature>
<feature type="compositionally biased region" description="Basic residues" evidence="1">
    <location>
        <begin position="80"/>
        <end position="97"/>
    </location>
</feature>
<proteinExistence type="predicted"/>
<evidence type="ECO:0000313" key="3">
    <source>
        <dbReference type="Proteomes" id="UP000199645"/>
    </source>
</evidence>
<dbReference type="AlphaFoldDB" id="A0A1I2BJG1"/>
<protein>
    <submittedName>
        <fullName evidence="2">Uncharacterized protein</fullName>
    </submittedName>
</protein>
<feature type="compositionally biased region" description="Polar residues" evidence="1">
    <location>
        <begin position="177"/>
        <end position="186"/>
    </location>
</feature>
<evidence type="ECO:0000256" key="1">
    <source>
        <dbReference type="SAM" id="MobiDB-lite"/>
    </source>
</evidence>
<evidence type="ECO:0000313" key="2">
    <source>
        <dbReference type="EMBL" id="SFE56322.1"/>
    </source>
</evidence>
<keyword evidence="3" id="KW-1185">Reference proteome</keyword>
<name>A0A1I2BJG1_9ACTN</name>
<feature type="compositionally biased region" description="Basic and acidic residues" evidence="1">
    <location>
        <begin position="291"/>
        <end position="317"/>
    </location>
</feature>
<feature type="compositionally biased region" description="Polar residues" evidence="1">
    <location>
        <begin position="151"/>
        <end position="161"/>
    </location>
</feature>
<feature type="compositionally biased region" description="Basic and acidic residues" evidence="1">
    <location>
        <begin position="108"/>
        <end position="117"/>
    </location>
</feature>
<dbReference type="EMBL" id="FONV01000002">
    <property type="protein sequence ID" value="SFE56322.1"/>
    <property type="molecule type" value="Genomic_DNA"/>
</dbReference>
<sequence>MRAASPRSDTRSTPGRRPSHGPPAFFNPVVVRRGPSPAEPHLPTHAATQVLPPAHTAPHAPGGPARFPTPGPISADVRFRRPQRTRLRLAGRRPHSRRFPEFASSRQHTVDPAELRHCGPRRLAGRPSRVAVARRSPSALLRPRRYRRNATVASRSSSGTPATPKRPGSSRHVPLHNESTPGSSHTVPLDGRATREGSRHAPPDDRTTRERSHHAPPDDRTTRERSHHAPPDDRTTRERSHHAPPDDRTTRERSHHAPPDDRTTRERSHHAPPDDRTTRERSHHAPPGNRTTREGSRHAPPDDRATRVRTVPPDDRFCLSGFSGSTAWLTGNPPARRRRTVTSTAKSG</sequence>
<feature type="compositionally biased region" description="Basic and acidic residues" evidence="1">
    <location>
        <begin position="192"/>
        <end position="280"/>
    </location>
</feature>
<dbReference type="Proteomes" id="UP000199645">
    <property type="component" value="Unassembled WGS sequence"/>
</dbReference>
<reference evidence="2 3" key="1">
    <citation type="submission" date="2016-10" db="EMBL/GenBank/DDBJ databases">
        <authorList>
            <person name="de Groot N.N."/>
        </authorList>
    </citation>
    <scope>NUCLEOTIDE SEQUENCE [LARGE SCALE GENOMIC DNA]</scope>
    <source>
        <strain evidence="2 3">DSM 43019</strain>
    </source>
</reference>
<organism evidence="2 3">
    <name type="scientific">Actinoplanes philippinensis</name>
    <dbReference type="NCBI Taxonomy" id="35752"/>
    <lineage>
        <taxon>Bacteria</taxon>
        <taxon>Bacillati</taxon>
        <taxon>Actinomycetota</taxon>
        <taxon>Actinomycetes</taxon>
        <taxon>Micromonosporales</taxon>
        <taxon>Micromonosporaceae</taxon>
        <taxon>Actinoplanes</taxon>
    </lineage>
</organism>
<gene>
    <name evidence="2" type="ORF">SAMN05421541_102361</name>
</gene>